<dbReference type="RefSeq" id="WP_309794530.1">
    <property type="nucleotide sequence ID" value="NZ_JAVDPW010000004.1"/>
</dbReference>
<dbReference type="CDD" id="cd02440">
    <property type="entry name" value="AdoMet_MTases"/>
    <property type="match status" value="1"/>
</dbReference>
<dbReference type="Gene3D" id="3.40.50.150">
    <property type="entry name" value="Vaccinia Virus protein VP39"/>
    <property type="match status" value="1"/>
</dbReference>
<evidence type="ECO:0000256" key="1">
    <source>
        <dbReference type="ARBA" id="ARBA00022679"/>
    </source>
</evidence>
<reference evidence="3 4" key="1">
    <citation type="submission" date="2023-07" db="EMBL/GenBank/DDBJ databases">
        <title>Sorghum-associated microbial communities from plants grown in Nebraska, USA.</title>
        <authorList>
            <person name="Schachtman D."/>
        </authorList>
    </citation>
    <scope>NUCLEOTIDE SEQUENCE [LARGE SCALE GENOMIC DNA]</scope>
    <source>
        <strain evidence="3 4">584</strain>
    </source>
</reference>
<dbReference type="GO" id="GO:0032259">
    <property type="term" value="P:methylation"/>
    <property type="evidence" value="ECO:0007669"/>
    <property type="project" value="UniProtKB-KW"/>
</dbReference>
<dbReference type="PANTHER" id="PTHR43861">
    <property type="entry name" value="TRANS-ACONITATE 2-METHYLTRANSFERASE-RELATED"/>
    <property type="match status" value="1"/>
</dbReference>
<comment type="caution">
    <text evidence="3">The sequence shown here is derived from an EMBL/GenBank/DDBJ whole genome shotgun (WGS) entry which is preliminary data.</text>
</comment>
<name>A0ABU1JN99_9PROT</name>
<dbReference type="SUPFAM" id="SSF53335">
    <property type="entry name" value="S-adenosyl-L-methionine-dependent methyltransferases"/>
    <property type="match status" value="1"/>
</dbReference>
<dbReference type="Proteomes" id="UP001262410">
    <property type="component" value="Unassembled WGS sequence"/>
</dbReference>
<dbReference type="Pfam" id="PF13649">
    <property type="entry name" value="Methyltransf_25"/>
    <property type="match status" value="1"/>
</dbReference>
<dbReference type="EMBL" id="JAVDPW010000004">
    <property type="protein sequence ID" value="MDR6290083.1"/>
    <property type="molecule type" value="Genomic_DNA"/>
</dbReference>
<gene>
    <name evidence="3" type="ORF">E9232_002604</name>
</gene>
<evidence type="ECO:0000313" key="3">
    <source>
        <dbReference type="EMBL" id="MDR6290083.1"/>
    </source>
</evidence>
<dbReference type="GO" id="GO:0008168">
    <property type="term" value="F:methyltransferase activity"/>
    <property type="evidence" value="ECO:0007669"/>
    <property type="project" value="UniProtKB-KW"/>
</dbReference>
<keyword evidence="3" id="KW-0489">Methyltransferase</keyword>
<sequence length="245" mass="26294">MIQDTHYTDPRLAALYDALNPPGADTDFYLGLADGAPKRVLDLGCGTGQLAAALAGQGHAVTGVDPAAAMLEIGRRQPDGGRVDWVEGDARCVALDQRFDLVIMTGHAFQVFLADTDVRAVLANARRHLAPDGRFAFETRNPAARAWEGWTPEATRRHVTLAGIGAVEIHIRVTSVAGDVVGFETHHRFMADGALRISRSRLRFLDQAALAGRLAEAGFGQVRWAGDWDGSPITPHSREIIAVAG</sequence>
<dbReference type="InterPro" id="IPR041698">
    <property type="entry name" value="Methyltransf_25"/>
</dbReference>
<accession>A0ABU1JN99</accession>
<keyword evidence="4" id="KW-1185">Reference proteome</keyword>
<evidence type="ECO:0000313" key="4">
    <source>
        <dbReference type="Proteomes" id="UP001262410"/>
    </source>
</evidence>
<dbReference type="InterPro" id="IPR029063">
    <property type="entry name" value="SAM-dependent_MTases_sf"/>
</dbReference>
<proteinExistence type="predicted"/>
<feature type="domain" description="Methyltransferase" evidence="2">
    <location>
        <begin position="40"/>
        <end position="133"/>
    </location>
</feature>
<evidence type="ECO:0000259" key="2">
    <source>
        <dbReference type="Pfam" id="PF13649"/>
    </source>
</evidence>
<organism evidence="3 4">
    <name type="scientific">Inquilinus ginsengisoli</name>
    <dbReference type="NCBI Taxonomy" id="363840"/>
    <lineage>
        <taxon>Bacteria</taxon>
        <taxon>Pseudomonadati</taxon>
        <taxon>Pseudomonadota</taxon>
        <taxon>Alphaproteobacteria</taxon>
        <taxon>Rhodospirillales</taxon>
        <taxon>Rhodospirillaceae</taxon>
        <taxon>Inquilinus</taxon>
    </lineage>
</organism>
<keyword evidence="1" id="KW-0808">Transferase</keyword>
<protein>
    <submittedName>
        <fullName evidence="3">SAM-dependent methyltransferase</fullName>
    </submittedName>
</protein>